<proteinExistence type="predicted"/>
<reference evidence="2 3" key="1">
    <citation type="journal article" date="2018" name="IMA Fungus">
        <title>IMA Genome-F 9: Draft genome sequence of Annulohypoxylon stygium, Aspergillus mulundensis, Berkeleyomyces basicola (syn. Thielaviopsis basicola), Ceratocystis smalleyi, two Cercospora beticola strains, Coleophoma cylindrospora, Fusarium fracticaudum, Phialophora cf. hyalina, and Morchella septimelata.</title>
        <authorList>
            <person name="Wingfield B.D."/>
            <person name="Bills G.F."/>
            <person name="Dong Y."/>
            <person name="Huang W."/>
            <person name="Nel W.J."/>
            <person name="Swalarsk-Parry B.S."/>
            <person name="Vaghefi N."/>
            <person name="Wilken P.M."/>
            <person name="An Z."/>
            <person name="de Beer Z.W."/>
            <person name="De Vos L."/>
            <person name="Chen L."/>
            <person name="Duong T.A."/>
            <person name="Gao Y."/>
            <person name="Hammerbacher A."/>
            <person name="Kikkert J.R."/>
            <person name="Li Y."/>
            <person name="Li H."/>
            <person name="Li K."/>
            <person name="Li Q."/>
            <person name="Liu X."/>
            <person name="Ma X."/>
            <person name="Naidoo K."/>
            <person name="Pethybridge S.J."/>
            <person name="Sun J."/>
            <person name="Steenkamp E.T."/>
            <person name="van der Nest M.A."/>
            <person name="van Wyk S."/>
            <person name="Wingfield M.J."/>
            <person name="Xiong C."/>
            <person name="Yue Q."/>
            <person name="Zhang X."/>
        </authorList>
    </citation>
    <scope>NUCLEOTIDE SEQUENCE [LARGE SCALE GENOMIC DNA]</scope>
    <source>
        <strain evidence="2 3">BP 5553</strain>
    </source>
</reference>
<dbReference type="Gene3D" id="2.60.120.700">
    <property type="entry name" value="Peptidase G1"/>
    <property type="match status" value="1"/>
</dbReference>
<dbReference type="GeneID" id="43596917"/>
<dbReference type="RefSeq" id="XP_031872384.1">
    <property type="nucleotide sequence ID" value="XM_032012691.1"/>
</dbReference>
<dbReference type="EMBL" id="NPIC01000002">
    <property type="protein sequence ID" value="RDL39728.1"/>
    <property type="molecule type" value="Genomic_DNA"/>
</dbReference>
<feature type="chain" id="PRO_5016926813" evidence="1">
    <location>
        <begin position="21"/>
        <end position="227"/>
    </location>
</feature>
<sequence length="227" mass="23821">MNLPKLAFLVGAACLNIANAQVTSDTLWFLPGVPITRYAATVVVPAVSPGPGYHAVWPGLENNNAGFVYQSVISDSKGVGSWQFWVEYCCNPDYKANSIKVYPGDTITSVFTVDGGGIWTDAWSLVPGATGLAAGQKAQSGSTSNNFDSQGALTQAVLAIELQKGGKWDFGPIQWSNIAITASTTTSWCADSYAVMPEFQYSISGGTSSTSGGSTTCSYPSVLFKSP</sequence>
<feature type="signal peptide" evidence="1">
    <location>
        <begin position="1"/>
        <end position="20"/>
    </location>
</feature>
<dbReference type="Proteomes" id="UP000254866">
    <property type="component" value="Unassembled WGS sequence"/>
</dbReference>
<protein>
    <submittedName>
        <fullName evidence="2">Uncharacterized protein</fullName>
    </submittedName>
</protein>
<comment type="caution">
    <text evidence="2">The sequence shown here is derived from an EMBL/GenBank/DDBJ whole genome shotgun (WGS) entry which is preliminary data.</text>
</comment>
<evidence type="ECO:0000313" key="3">
    <source>
        <dbReference type="Proteomes" id="UP000254866"/>
    </source>
</evidence>
<organism evidence="2 3">
    <name type="scientific">Venustampulla echinocandica</name>
    <dbReference type="NCBI Taxonomy" id="2656787"/>
    <lineage>
        <taxon>Eukaryota</taxon>
        <taxon>Fungi</taxon>
        <taxon>Dikarya</taxon>
        <taxon>Ascomycota</taxon>
        <taxon>Pezizomycotina</taxon>
        <taxon>Leotiomycetes</taxon>
        <taxon>Helotiales</taxon>
        <taxon>Pleuroascaceae</taxon>
        <taxon>Venustampulla</taxon>
    </lineage>
</organism>
<evidence type="ECO:0000313" key="2">
    <source>
        <dbReference type="EMBL" id="RDL39728.1"/>
    </source>
</evidence>
<keyword evidence="3" id="KW-1185">Reference proteome</keyword>
<gene>
    <name evidence="2" type="ORF">BP5553_04068</name>
</gene>
<evidence type="ECO:0000256" key="1">
    <source>
        <dbReference type="SAM" id="SignalP"/>
    </source>
</evidence>
<dbReference type="InterPro" id="IPR038656">
    <property type="entry name" value="Peptidase_G1_sf"/>
</dbReference>
<keyword evidence="1" id="KW-0732">Signal</keyword>
<accession>A0A370TW71</accession>
<dbReference type="OrthoDB" id="3524163at2759"/>
<name>A0A370TW71_9HELO</name>
<dbReference type="AlphaFoldDB" id="A0A370TW71"/>